<dbReference type="EC" id="3.1.3.73" evidence="1"/>
<gene>
    <name evidence="1" type="ORF">MNBD_GAMMA11-2578</name>
</gene>
<sequence>MPDVITVDLIRHGVTVAGTCFLGATDAPLTEQGWLQMQSAIELAVAAPCYQQVVSSPLLRCVDFARRYTKDNNLPLHIESDLREINFGAWEGKTAAEVWETQQQQLSAFWSDPANNSPPSGESYRVFQQRVDSAFKKLLSQAECENMLIIGHGGVIRQIISSILHLSPETSHSLYFDYAGMSRVESYNGNLSLRFINQQIQS</sequence>
<name>A0A3B0WWC5_9ZZZZ</name>
<evidence type="ECO:0000313" key="1">
    <source>
        <dbReference type="EMBL" id="VAW60338.1"/>
    </source>
</evidence>
<dbReference type="PANTHER" id="PTHR48100">
    <property type="entry name" value="BROAD-SPECIFICITY PHOSPHATASE YOR283W-RELATED"/>
    <property type="match status" value="1"/>
</dbReference>
<dbReference type="AlphaFoldDB" id="A0A3B0WWC5"/>
<organism evidence="1">
    <name type="scientific">hydrothermal vent metagenome</name>
    <dbReference type="NCBI Taxonomy" id="652676"/>
    <lineage>
        <taxon>unclassified sequences</taxon>
        <taxon>metagenomes</taxon>
        <taxon>ecological metagenomes</taxon>
    </lineage>
</organism>
<reference evidence="1" key="1">
    <citation type="submission" date="2018-06" db="EMBL/GenBank/DDBJ databases">
        <authorList>
            <person name="Zhirakovskaya E."/>
        </authorList>
    </citation>
    <scope>NUCLEOTIDE SEQUENCE</scope>
</reference>
<dbReference type="EMBL" id="UOFG01000120">
    <property type="protein sequence ID" value="VAW60338.1"/>
    <property type="molecule type" value="Genomic_DNA"/>
</dbReference>
<proteinExistence type="predicted"/>
<dbReference type="Gene3D" id="3.40.50.1240">
    <property type="entry name" value="Phosphoglycerate mutase-like"/>
    <property type="match status" value="1"/>
</dbReference>
<dbReference type="InterPro" id="IPR013078">
    <property type="entry name" value="His_Pase_superF_clade-1"/>
</dbReference>
<dbReference type="SMART" id="SM00855">
    <property type="entry name" value="PGAM"/>
    <property type="match status" value="1"/>
</dbReference>
<accession>A0A3B0WWC5</accession>
<keyword evidence="1" id="KW-0378">Hydrolase</keyword>
<dbReference type="SUPFAM" id="SSF53254">
    <property type="entry name" value="Phosphoglycerate mutase-like"/>
    <property type="match status" value="1"/>
</dbReference>
<dbReference type="Pfam" id="PF00300">
    <property type="entry name" value="His_Phos_1"/>
    <property type="match status" value="1"/>
</dbReference>
<protein>
    <submittedName>
        <fullName evidence="1">Alpha-ribazole-5'-phosphate phosphatase</fullName>
        <ecNumber evidence="1">3.1.3.73</ecNumber>
    </submittedName>
</protein>
<dbReference type="InterPro" id="IPR050275">
    <property type="entry name" value="PGM_Phosphatase"/>
</dbReference>
<dbReference type="GO" id="GO:0043755">
    <property type="term" value="F:alpha-ribazole phosphatase activity"/>
    <property type="evidence" value="ECO:0007669"/>
    <property type="project" value="UniProtKB-EC"/>
</dbReference>
<dbReference type="CDD" id="cd07067">
    <property type="entry name" value="HP_PGM_like"/>
    <property type="match status" value="1"/>
</dbReference>
<dbReference type="InterPro" id="IPR029033">
    <property type="entry name" value="His_PPase_superfam"/>
</dbReference>
<dbReference type="GO" id="GO:0005737">
    <property type="term" value="C:cytoplasm"/>
    <property type="evidence" value="ECO:0007669"/>
    <property type="project" value="TreeGrafter"/>
</dbReference>
<dbReference type="PANTHER" id="PTHR48100:SF1">
    <property type="entry name" value="HISTIDINE PHOSPHATASE FAMILY PROTEIN-RELATED"/>
    <property type="match status" value="1"/>
</dbReference>